<accession>A0ABP8PTP0</accession>
<feature type="transmembrane region" description="Helical" evidence="2">
    <location>
        <begin position="331"/>
        <end position="352"/>
    </location>
</feature>
<keyword evidence="4" id="KW-1185">Reference proteome</keyword>
<keyword evidence="2" id="KW-1133">Transmembrane helix</keyword>
<dbReference type="RefSeq" id="WP_345188999.1">
    <property type="nucleotide sequence ID" value="NZ_BAABGP010000037.1"/>
</dbReference>
<evidence type="ECO:0000256" key="1">
    <source>
        <dbReference type="SAM" id="MobiDB-lite"/>
    </source>
</evidence>
<feature type="compositionally biased region" description="Low complexity" evidence="1">
    <location>
        <begin position="667"/>
        <end position="681"/>
    </location>
</feature>
<sequence length="695" mass="73117">MSLYALAVEASTARRRIRRVIRWVLRHPVRVVAIVVGGWLLISMLGGNAIIANAADGDLKSLPYLSALTAKDSGGVDMLHYVFLPIDRGDIFHPDQWFMSKVIDPIWIWNVVSLSWGLWFIEFLVTMEWIDWITPPLQSIFDLLSSIVTSIGWVPLAMTAAALIGIVAIMHGRVALGITEIALSLTAAALVAGMLANPIGMVTGPDGGIRKAQQWSGSVAAAIASDNSDYLNAPPSTDNAKQIVNDALLSQVMDVWVRVPMQEVTFGHVLTGDCVKAFDTSMMQVNPGDPGTTSKVRDAIRGCDPAAADYASNPNWGTVVTAGIATYGTNILLAMAVALGFVLFLATGFTIWNAGKWFFANVAAVLPSIARHAWFSAMAGVVVGLFTIGMSIILVTAFLKLTTGAMTLMSGIPGLSAIAQLAFLDFMVTAMIITLVWQFFKAKKAGEKFAARMARLGLGRPREQKARPVVKNVVRQTTRFAESYLRGKMFADAAGAAVGGVAPVITTGGTMGGFFGSSRPGAAPTQTQTPVPMMPLEAIPSPAALGPGKGTSVKEKAAKALTAGVSVGLAAATGGTSAAVLALTKEGGKYVLQRGIQSTGPDSAAPVEPRSQGTRSSEPSTPAASGSGSVHRPTFTGFGRRIEVDKDGVSRVMPREAPQRGGVYRITAPTTPAAATGGASTALRERLRKAAERNI</sequence>
<comment type="caution">
    <text evidence="3">The sequence shown here is derived from an EMBL/GenBank/DDBJ whole genome shotgun (WGS) entry which is preliminary data.</text>
</comment>
<feature type="transmembrane region" description="Helical" evidence="2">
    <location>
        <begin position="418"/>
        <end position="440"/>
    </location>
</feature>
<evidence type="ECO:0000313" key="3">
    <source>
        <dbReference type="EMBL" id="GAA4492243.1"/>
    </source>
</evidence>
<name>A0ABP8PTP0_9MICO</name>
<feature type="compositionally biased region" description="Polar residues" evidence="1">
    <location>
        <begin position="611"/>
        <end position="628"/>
    </location>
</feature>
<feature type="compositionally biased region" description="Basic and acidic residues" evidence="1">
    <location>
        <begin position="640"/>
        <end position="658"/>
    </location>
</feature>
<feature type="region of interest" description="Disordered" evidence="1">
    <location>
        <begin position="596"/>
        <end position="681"/>
    </location>
</feature>
<protein>
    <recommendedName>
        <fullName evidence="5">TrbL/VirB6 plasmid conjugal transfer protein</fullName>
    </recommendedName>
</protein>
<evidence type="ECO:0000313" key="4">
    <source>
        <dbReference type="Proteomes" id="UP001500731"/>
    </source>
</evidence>
<keyword evidence="2" id="KW-0812">Transmembrane</keyword>
<feature type="transmembrane region" description="Helical" evidence="2">
    <location>
        <begin position="147"/>
        <end position="169"/>
    </location>
</feature>
<feature type="transmembrane region" description="Helical" evidence="2">
    <location>
        <begin position="373"/>
        <end position="398"/>
    </location>
</feature>
<evidence type="ECO:0008006" key="5">
    <source>
        <dbReference type="Google" id="ProtNLM"/>
    </source>
</evidence>
<keyword evidence="2" id="KW-0472">Membrane</keyword>
<organism evidence="3 4">
    <name type="scientific">Microbacterium panaciterrae</name>
    <dbReference type="NCBI Taxonomy" id="985759"/>
    <lineage>
        <taxon>Bacteria</taxon>
        <taxon>Bacillati</taxon>
        <taxon>Actinomycetota</taxon>
        <taxon>Actinomycetes</taxon>
        <taxon>Micrococcales</taxon>
        <taxon>Microbacteriaceae</taxon>
        <taxon>Microbacterium</taxon>
    </lineage>
</organism>
<evidence type="ECO:0000256" key="2">
    <source>
        <dbReference type="SAM" id="Phobius"/>
    </source>
</evidence>
<feature type="transmembrane region" description="Helical" evidence="2">
    <location>
        <begin position="31"/>
        <end position="51"/>
    </location>
</feature>
<feature type="transmembrane region" description="Helical" evidence="2">
    <location>
        <begin position="106"/>
        <end position="127"/>
    </location>
</feature>
<reference evidence="4" key="1">
    <citation type="journal article" date="2019" name="Int. J. Syst. Evol. Microbiol.">
        <title>The Global Catalogue of Microorganisms (GCM) 10K type strain sequencing project: providing services to taxonomists for standard genome sequencing and annotation.</title>
        <authorList>
            <consortium name="The Broad Institute Genomics Platform"/>
            <consortium name="The Broad Institute Genome Sequencing Center for Infectious Disease"/>
            <person name="Wu L."/>
            <person name="Ma J."/>
        </authorList>
    </citation>
    <scope>NUCLEOTIDE SEQUENCE [LARGE SCALE GENOMIC DNA]</scope>
    <source>
        <strain evidence="4">JCM 17839</strain>
    </source>
</reference>
<dbReference type="EMBL" id="BAABGP010000037">
    <property type="protein sequence ID" value="GAA4492243.1"/>
    <property type="molecule type" value="Genomic_DNA"/>
</dbReference>
<feature type="transmembrane region" description="Helical" evidence="2">
    <location>
        <begin position="181"/>
        <end position="200"/>
    </location>
</feature>
<proteinExistence type="predicted"/>
<dbReference type="Proteomes" id="UP001500731">
    <property type="component" value="Unassembled WGS sequence"/>
</dbReference>
<gene>
    <name evidence="3" type="ORF">GCM10023171_37070</name>
</gene>